<dbReference type="Pfam" id="PF00001">
    <property type="entry name" value="7tm_1"/>
    <property type="match status" value="1"/>
</dbReference>
<dbReference type="SMART" id="SM01381">
    <property type="entry name" value="7TM_GPCR_Srsx"/>
    <property type="match status" value="1"/>
</dbReference>
<gene>
    <name evidence="13" type="primary">LOC116307465</name>
</gene>
<dbReference type="PROSITE" id="PS00237">
    <property type="entry name" value="G_PROTEIN_RECEP_F1_1"/>
    <property type="match status" value="1"/>
</dbReference>
<keyword evidence="7 9" id="KW-0675">Receptor</keyword>
<comment type="subcellular location">
    <subcellularLocation>
        <location evidence="1">Cell membrane</location>
        <topology evidence="1">Multi-pass membrane protein</topology>
    </subcellularLocation>
</comment>
<dbReference type="OrthoDB" id="5959645at2759"/>
<comment type="similarity">
    <text evidence="9">Belongs to the G-protein coupled receptor 1 family.</text>
</comment>
<dbReference type="AlphaFoldDB" id="A0A6P8J6T5"/>
<dbReference type="PRINTS" id="PR00237">
    <property type="entry name" value="GPCRRHODOPSN"/>
</dbReference>
<evidence type="ECO:0000313" key="13">
    <source>
        <dbReference type="RefSeq" id="XP_031573593.1"/>
    </source>
</evidence>
<dbReference type="InterPro" id="IPR000276">
    <property type="entry name" value="GPCR_Rhodpsn"/>
</dbReference>
<dbReference type="CDD" id="cd00637">
    <property type="entry name" value="7tm_classA_rhodopsin-like"/>
    <property type="match status" value="1"/>
</dbReference>
<accession>A0A6P8J6T5</accession>
<dbReference type="SUPFAM" id="SSF81321">
    <property type="entry name" value="Family A G protein-coupled receptor-like"/>
    <property type="match status" value="1"/>
</dbReference>
<keyword evidence="6 10" id="KW-0472">Membrane</keyword>
<keyword evidence="2" id="KW-1003">Cell membrane</keyword>
<reference evidence="13" key="1">
    <citation type="submission" date="2025-08" db="UniProtKB">
        <authorList>
            <consortium name="RefSeq"/>
        </authorList>
    </citation>
    <scope>IDENTIFICATION</scope>
    <source>
        <tissue evidence="13">Tentacle</tissue>
    </source>
</reference>
<dbReference type="PROSITE" id="PS50262">
    <property type="entry name" value="G_PROTEIN_RECEP_F1_2"/>
    <property type="match status" value="1"/>
</dbReference>
<evidence type="ECO:0000256" key="9">
    <source>
        <dbReference type="RuleBase" id="RU000688"/>
    </source>
</evidence>
<keyword evidence="8 9" id="KW-0807">Transducer</keyword>
<dbReference type="GO" id="GO:0005886">
    <property type="term" value="C:plasma membrane"/>
    <property type="evidence" value="ECO:0007669"/>
    <property type="project" value="UniProtKB-SubCell"/>
</dbReference>
<dbReference type="GeneID" id="116307465"/>
<evidence type="ECO:0000256" key="6">
    <source>
        <dbReference type="ARBA" id="ARBA00023136"/>
    </source>
</evidence>
<keyword evidence="12" id="KW-1185">Reference proteome</keyword>
<feature type="transmembrane region" description="Helical" evidence="10">
    <location>
        <begin position="185"/>
        <end position="207"/>
    </location>
</feature>
<protein>
    <submittedName>
        <fullName evidence="13">Histamine H2 receptor-like</fullName>
    </submittedName>
</protein>
<evidence type="ECO:0000256" key="2">
    <source>
        <dbReference type="ARBA" id="ARBA00022475"/>
    </source>
</evidence>
<dbReference type="InterPro" id="IPR017452">
    <property type="entry name" value="GPCR_Rhodpsn_7TM"/>
</dbReference>
<feature type="transmembrane region" description="Helical" evidence="10">
    <location>
        <begin position="57"/>
        <end position="79"/>
    </location>
</feature>
<dbReference type="PANTHER" id="PTHR24249">
    <property type="entry name" value="HISTAMINE RECEPTOR-RELATED G-PROTEIN COUPLED RECEPTOR"/>
    <property type="match status" value="1"/>
</dbReference>
<feature type="domain" description="G-protein coupled receptors family 1 profile" evidence="11">
    <location>
        <begin position="38"/>
        <end position="299"/>
    </location>
</feature>
<dbReference type="PANTHER" id="PTHR24249:SF372">
    <property type="entry name" value="G-PROTEIN COUPLED RECEPTORS FAMILY 1 PROFILE DOMAIN-CONTAINING PROTEIN"/>
    <property type="match status" value="1"/>
</dbReference>
<keyword evidence="5 9" id="KW-0297">G-protein coupled receptor</keyword>
<evidence type="ECO:0000256" key="5">
    <source>
        <dbReference type="ARBA" id="ARBA00023040"/>
    </source>
</evidence>
<keyword evidence="3 9" id="KW-0812">Transmembrane</keyword>
<evidence type="ECO:0000256" key="1">
    <source>
        <dbReference type="ARBA" id="ARBA00004651"/>
    </source>
</evidence>
<evidence type="ECO:0000256" key="3">
    <source>
        <dbReference type="ARBA" id="ARBA00022692"/>
    </source>
</evidence>
<dbReference type="InParanoid" id="A0A6P8J6T5"/>
<evidence type="ECO:0000256" key="4">
    <source>
        <dbReference type="ARBA" id="ARBA00022989"/>
    </source>
</evidence>
<name>A0A6P8J6T5_ACTTE</name>
<dbReference type="Proteomes" id="UP000515163">
    <property type="component" value="Unplaced"/>
</dbReference>
<feature type="transmembrane region" description="Helical" evidence="10">
    <location>
        <begin position="99"/>
        <end position="117"/>
    </location>
</feature>
<dbReference type="GO" id="GO:0004930">
    <property type="term" value="F:G protein-coupled receptor activity"/>
    <property type="evidence" value="ECO:0007669"/>
    <property type="project" value="UniProtKB-KW"/>
</dbReference>
<dbReference type="Gene3D" id="1.20.1070.10">
    <property type="entry name" value="Rhodopsin 7-helix transmembrane proteins"/>
    <property type="match status" value="1"/>
</dbReference>
<feature type="transmembrane region" description="Helical" evidence="10">
    <location>
        <begin position="283"/>
        <end position="301"/>
    </location>
</feature>
<feature type="transmembrane region" description="Helical" evidence="10">
    <location>
        <begin position="138"/>
        <end position="160"/>
    </location>
</feature>
<evidence type="ECO:0000256" key="10">
    <source>
        <dbReference type="SAM" id="Phobius"/>
    </source>
</evidence>
<feature type="transmembrane region" description="Helical" evidence="10">
    <location>
        <begin position="242"/>
        <end position="263"/>
    </location>
</feature>
<evidence type="ECO:0000313" key="12">
    <source>
        <dbReference type="Proteomes" id="UP000515163"/>
    </source>
</evidence>
<dbReference type="InterPro" id="IPR050569">
    <property type="entry name" value="TAAR"/>
</dbReference>
<feature type="transmembrane region" description="Helical" evidence="10">
    <location>
        <begin position="21"/>
        <end position="48"/>
    </location>
</feature>
<proteinExistence type="inferred from homology"/>
<evidence type="ECO:0000256" key="8">
    <source>
        <dbReference type="ARBA" id="ARBA00023224"/>
    </source>
</evidence>
<evidence type="ECO:0000256" key="7">
    <source>
        <dbReference type="ARBA" id="ARBA00023170"/>
    </source>
</evidence>
<keyword evidence="4 10" id="KW-1133">Transmembrane helix</keyword>
<evidence type="ECO:0000259" key="11">
    <source>
        <dbReference type="PROSITE" id="PS50262"/>
    </source>
</evidence>
<organism evidence="12 13">
    <name type="scientific">Actinia tenebrosa</name>
    <name type="common">Australian red waratah sea anemone</name>
    <dbReference type="NCBI Taxonomy" id="6105"/>
    <lineage>
        <taxon>Eukaryota</taxon>
        <taxon>Metazoa</taxon>
        <taxon>Cnidaria</taxon>
        <taxon>Anthozoa</taxon>
        <taxon>Hexacorallia</taxon>
        <taxon>Actiniaria</taxon>
        <taxon>Actiniidae</taxon>
        <taxon>Actinia</taxon>
    </lineage>
</organism>
<dbReference type="KEGG" id="aten:116307465"/>
<sequence>MANHSNASTSSPLYFREAFEIQIQVFFLIIILVTTVVGNTLVIIIIWLDHRLHTPGFYFLANLSVADLLLGIVYSPFYISSTLDQKWLFFETWCKLHAVFISTCFNASLVTLSFVSLDRFMAITKPLRYQSLLTTRRSLVLIALGWVHSIFWAAAPLVGWGEITLDLKTNTCRPNWNAKGFPSKMYANLLAVFTFALPSAIMVYCYFRIFKVARHQVKLIKRNSIGSSQNGPQNSRPTETRALRTVLMVLGAFVLAWLPYTIVSTGKLFMKTGWDVGASTANAVLTTTLVNGCFNPIIYAMRDRRFKSGLQKIICPFARTNSLDLSSYVSSAQVTAHVLRQKELGVENVVQSSSL</sequence>
<dbReference type="RefSeq" id="XP_031573593.1">
    <property type="nucleotide sequence ID" value="XM_031717733.1"/>
</dbReference>